<feature type="compositionally biased region" description="Polar residues" evidence="1">
    <location>
        <begin position="359"/>
        <end position="376"/>
    </location>
</feature>
<evidence type="ECO:0000256" key="1">
    <source>
        <dbReference type="SAM" id="MobiDB-lite"/>
    </source>
</evidence>
<evidence type="ECO:0000313" key="3">
    <source>
        <dbReference type="Proteomes" id="UP000828390"/>
    </source>
</evidence>
<dbReference type="EMBL" id="JAIWYP010000004">
    <property type="protein sequence ID" value="KAH3831896.1"/>
    <property type="molecule type" value="Genomic_DNA"/>
</dbReference>
<organism evidence="2 3">
    <name type="scientific">Dreissena polymorpha</name>
    <name type="common">Zebra mussel</name>
    <name type="synonym">Mytilus polymorpha</name>
    <dbReference type="NCBI Taxonomy" id="45954"/>
    <lineage>
        <taxon>Eukaryota</taxon>
        <taxon>Metazoa</taxon>
        <taxon>Spiralia</taxon>
        <taxon>Lophotrochozoa</taxon>
        <taxon>Mollusca</taxon>
        <taxon>Bivalvia</taxon>
        <taxon>Autobranchia</taxon>
        <taxon>Heteroconchia</taxon>
        <taxon>Euheterodonta</taxon>
        <taxon>Imparidentia</taxon>
        <taxon>Neoheterodontei</taxon>
        <taxon>Myida</taxon>
        <taxon>Dreissenoidea</taxon>
        <taxon>Dreissenidae</taxon>
        <taxon>Dreissena</taxon>
    </lineage>
</organism>
<dbReference type="OrthoDB" id="6142120at2759"/>
<proteinExistence type="predicted"/>
<feature type="region of interest" description="Disordered" evidence="1">
    <location>
        <begin position="452"/>
        <end position="503"/>
    </location>
</feature>
<reference evidence="2" key="1">
    <citation type="journal article" date="2019" name="bioRxiv">
        <title>The Genome of the Zebra Mussel, Dreissena polymorpha: A Resource for Invasive Species Research.</title>
        <authorList>
            <person name="McCartney M.A."/>
            <person name="Auch B."/>
            <person name="Kono T."/>
            <person name="Mallez S."/>
            <person name="Zhang Y."/>
            <person name="Obille A."/>
            <person name="Becker A."/>
            <person name="Abrahante J.E."/>
            <person name="Garbe J."/>
            <person name="Badalamenti J.P."/>
            <person name="Herman A."/>
            <person name="Mangelson H."/>
            <person name="Liachko I."/>
            <person name="Sullivan S."/>
            <person name="Sone E.D."/>
            <person name="Koren S."/>
            <person name="Silverstein K.A.T."/>
            <person name="Beckman K.B."/>
            <person name="Gohl D.M."/>
        </authorList>
    </citation>
    <scope>NUCLEOTIDE SEQUENCE</scope>
    <source>
        <strain evidence="2">Duluth1</strain>
        <tissue evidence="2">Whole animal</tissue>
    </source>
</reference>
<name>A0A9D4HEB1_DREPO</name>
<protein>
    <submittedName>
        <fullName evidence="2">Uncharacterized protein</fullName>
    </submittedName>
</protein>
<comment type="caution">
    <text evidence="2">The sequence shown here is derived from an EMBL/GenBank/DDBJ whole genome shotgun (WGS) entry which is preliminary data.</text>
</comment>
<dbReference type="AlphaFoldDB" id="A0A9D4HEB1"/>
<feature type="compositionally biased region" description="Polar residues" evidence="1">
    <location>
        <begin position="452"/>
        <end position="469"/>
    </location>
</feature>
<gene>
    <name evidence="2" type="ORF">DPMN_105168</name>
</gene>
<reference evidence="2" key="2">
    <citation type="submission" date="2020-11" db="EMBL/GenBank/DDBJ databases">
        <authorList>
            <person name="McCartney M.A."/>
            <person name="Auch B."/>
            <person name="Kono T."/>
            <person name="Mallez S."/>
            <person name="Becker A."/>
            <person name="Gohl D.M."/>
            <person name="Silverstein K.A.T."/>
            <person name="Koren S."/>
            <person name="Bechman K.B."/>
            <person name="Herman A."/>
            <person name="Abrahante J.E."/>
            <person name="Garbe J."/>
        </authorList>
    </citation>
    <scope>NUCLEOTIDE SEQUENCE</scope>
    <source>
        <strain evidence="2">Duluth1</strain>
        <tissue evidence="2">Whole animal</tissue>
    </source>
</reference>
<feature type="region of interest" description="Disordered" evidence="1">
    <location>
        <begin position="359"/>
        <end position="389"/>
    </location>
</feature>
<sequence length="591" mass="67519">MATNTYLKEGAVTVTELKSGNRKFPVIVRTFASDYEVPNEEDLPDDDDILLDKLEHLDIARVRVLPIIDEDAIRKTKGDVLLKVRKKLEGQEFWISAEYGGKVKILNRSPRPRRYISITQVLENLPRFVKIGGDMQSCIKGLSPGSGKLVLDNTILELQGVIQSEYTSYRYLKGKVGDCVFYFRDDQVANMVEVDDPGYYTLLDLKQKSISLPQHIMFETMLPSDIVLKDDEKKREAYALFHGPLELLLFIRTSQIIAWKKIGLNDNASNYLAMIPKSFCDSLEVSINEIAREKDRNEYLDANFTDYQENEWIRQSLFVIPTKRDKAWTLTWLKRPSDYLSLSDGDIMVDPYSASPKNANDYRSSAVTSNPVQTSVRPERQIPKPAVKPPTFPKEAGWVEKCTAKARLGFDKIHKEMLYALGGTKKRMTHVFRKRLDTDHITDTDADWCGKSISQQPCTTPSKGNVPNSPQRRHLPPERPLPLTPTEQANNTHTGFEVDEDSKPPYGLIHTAGNWQLKENFYSFTAFEVHECMKQCFPDNPKVAEMCLQEKLDGHFFRDCCLGKFCQAVGLGDLQEMKLTQIVQQGWRPKF</sequence>
<keyword evidence="3" id="KW-1185">Reference proteome</keyword>
<accession>A0A9D4HEB1</accession>
<dbReference type="Proteomes" id="UP000828390">
    <property type="component" value="Unassembled WGS sequence"/>
</dbReference>
<evidence type="ECO:0000313" key="2">
    <source>
        <dbReference type="EMBL" id="KAH3831896.1"/>
    </source>
</evidence>